<dbReference type="Proteomes" id="UP000199800">
    <property type="component" value="Unassembled WGS sequence"/>
</dbReference>
<organism evidence="2 3">
    <name type="scientific">[Clostridium] polysaccharolyticum</name>
    <dbReference type="NCBI Taxonomy" id="29364"/>
    <lineage>
        <taxon>Bacteria</taxon>
        <taxon>Bacillati</taxon>
        <taxon>Bacillota</taxon>
        <taxon>Clostridia</taxon>
        <taxon>Lachnospirales</taxon>
        <taxon>Lachnospiraceae</taxon>
    </lineage>
</organism>
<dbReference type="EMBL" id="FOHN01000025">
    <property type="protein sequence ID" value="SET49233.1"/>
    <property type="molecule type" value="Genomic_DNA"/>
</dbReference>
<dbReference type="RefSeq" id="WP_092478633.1">
    <property type="nucleotide sequence ID" value="NZ_FOHN01000025.1"/>
</dbReference>
<accession>A0A1I0EX36</accession>
<name>A0A1I0EX36_9FIRM</name>
<reference evidence="2 3" key="1">
    <citation type="submission" date="2016-10" db="EMBL/GenBank/DDBJ databases">
        <authorList>
            <person name="de Groot N.N."/>
        </authorList>
    </citation>
    <scope>NUCLEOTIDE SEQUENCE [LARGE SCALE GENOMIC DNA]</scope>
    <source>
        <strain evidence="2 3">DSM 1801</strain>
    </source>
</reference>
<keyword evidence="1" id="KW-0812">Transmembrane</keyword>
<keyword evidence="1" id="KW-1133">Transmembrane helix</keyword>
<evidence type="ECO:0000313" key="3">
    <source>
        <dbReference type="Proteomes" id="UP000199800"/>
    </source>
</evidence>
<evidence type="ECO:0000313" key="2">
    <source>
        <dbReference type="EMBL" id="SET49233.1"/>
    </source>
</evidence>
<gene>
    <name evidence="2" type="ORF">SAMN04487772_12513</name>
</gene>
<proteinExistence type="predicted"/>
<keyword evidence="1" id="KW-0472">Membrane</keyword>
<protein>
    <submittedName>
        <fullName evidence="2">Uncharacterized protein</fullName>
    </submittedName>
</protein>
<dbReference type="STRING" id="29364.SAMN04487772_12513"/>
<evidence type="ECO:0000256" key="1">
    <source>
        <dbReference type="SAM" id="Phobius"/>
    </source>
</evidence>
<feature type="transmembrane region" description="Helical" evidence="1">
    <location>
        <begin position="164"/>
        <end position="187"/>
    </location>
</feature>
<dbReference type="AlphaFoldDB" id="A0A1I0EX36"/>
<keyword evidence="3" id="KW-1185">Reference proteome</keyword>
<sequence>MKKLLDRTAMLFACMFCAVILGRQEILFADVVLDNGPEKIEETLNPDHPQDDFMKEHWDEIRKYNGEFVGDDEKKEIYVWTYPYSDEAAGHIKAAFSELPFMYLYYEEYEMLWGYVQSDEMQGWICINAPEVPFFNRNLAGEDVDCKEKDKFYDKENKWSEKQVLLLVTGLVTGLIAVTGILMKVFWKKEKEQ</sequence>